<evidence type="ECO:0000256" key="1">
    <source>
        <dbReference type="SAM" id="MobiDB-lite"/>
    </source>
</evidence>
<sequence>MLGPFLTSSIRHPSSLRDAPSQDQPEIPKQEANINNPKVTDTIEQITKVNQQLVEKYKRHNVITDHNFLTDPTIDPMSFFRNVVDINSGLIFEVIHENKKYILQCRPKWHKDSDQDYLDEQFKVWCNALDVSYELEDLKFTNIIKIHHIFIKKTYDPYHKDFYYCIWILKENCNLSYESILSFDYEAESPNYYPDTPATGKHLPGKLISIKAAKQFCKELIVTFIRLLETGYLPNNYSYEDIMIHYQNDIITWKFIEYAFFEKENPTARYIRIILNKFEITLNHLCRYTNHCVRDDMPDNHHPFWLAVNKFIKNSQEKYNKMDGDITLSFDNIITLFKDFQKIIDDNKN</sequence>
<protein>
    <submittedName>
        <fullName evidence="2">Uncharacterized protein</fullName>
    </submittedName>
</protein>
<gene>
    <name evidence="2" type="ORF">Barrevirus19_5</name>
</gene>
<dbReference type="EMBL" id="MK072016">
    <property type="protein sequence ID" value="AYV77210.1"/>
    <property type="molecule type" value="Genomic_DNA"/>
</dbReference>
<organism evidence="2">
    <name type="scientific">Barrevirus sp</name>
    <dbReference type="NCBI Taxonomy" id="2487763"/>
    <lineage>
        <taxon>Viruses</taxon>
        <taxon>Varidnaviria</taxon>
        <taxon>Bamfordvirae</taxon>
        <taxon>Nucleocytoviricota</taxon>
        <taxon>Megaviricetes</taxon>
        <taxon>Imitervirales</taxon>
        <taxon>Mimiviridae</taxon>
        <taxon>Klosneuvirinae</taxon>
    </lineage>
</organism>
<accession>A0A3G4ZQN2</accession>
<feature type="compositionally biased region" description="Polar residues" evidence="1">
    <location>
        <begin position="1"/>
        <end position="12"/>
    </location>
</feature>
<evidence type="ECO:0000313" key="2">
    <source>
        <dbReference type="EMBL" id="AYV77210.1"/>
    </source>
</evidence>
<name>A0A3G4ZQN2_9VIRU</name>
<feature type="region of interest" description="Disordered" evidence="1">
    <location>
        <begin position="1"/>
        <end position="31"/>
    </location>
</feature>
<reference evidence="2" key="1">
    <citation type="submission" date="2018-10" db="EMBL/GenBank/DDBJ databases">
        <title>Hidden diversity of soil giant viruses.</title>
        <authorList>
            <person name="Schulz F."/>
            <person name="Alteio L."/>
            <person name="Goudeau D."/>
            <person name="Ryan E.M."/>
            <person name="Malmstrom R.R."/>
            <person name="Blanchard J."/>
            <person name="Woyke T."/>
        </authorList>
    </citation>
    <scope>NUCLEOTIDE SEQUENCE</scope>
    <source>
        <strain evidence="2">BAV1</strain>
    </source>
</reference>
<proteinExistence type="predicted"/>